<dbReference type="Pfam" id="PF04113">
    <property type="entry name" value="Gpi16"/>
    <property type="match status" value="2"/>
</dbReference>
<organism evidence="2 3">
    <name type="scientific">Ditylenchus dipsaci</name>
    <dbReference type="NCBI Taxonomy" id="166011"/>
    <lineage>
        <taxon>Eukaryota</taxon>
        <taxon>Metazoa</taxon>
        <taxon>Ecdysozoa</taxon>
        <taxon>Nematoda</taxon>
        <taxon>Chromadorea</taxon>
        <taxon>Rhabditida</taxon>
        <taxon>Tylenchina</taxon>
        <taxon>Tylenchomorpha</taxon>
        <taxon>Sphaerularioidea</taxon>
        <taxon>Anguinidae</taxon>
        <taxon>Anguininae</taxon>
        <taxon>Ditylenchus</taxon>
    </lineage>
</organism>
<keyword evidence="1" id="KW-1133">Transmembrane helix</keyword>
<reference evidence="3" key="1">
    <citation type="submission" date="2022-11" db="UniProtKB">
        <authorList>
            <consortium name="WormBaseParasite"/>
        </authorList>
    </citation>
    <scope>IDENTIFICATION</scope>
</reference>
<dbReference type="PANTHER" id="PTHR12959">
    <property type="entry name" value="GPI TRANSAMIDASE COMPONENT PIG-T-RELATED"/>
    <property type="match status" value="1"/>
</dbReference>
<protein>
    <submittedName>
        <fullName evidence="3">GPI transamidase component PIG-T</fullName>
    </submittedName>
</protein>
<keyword evidence="1" id="KW-0812">Transmembrane</keyword>
<feature type="transmembrane region" description="Helical" evidence="1">
    <location>
        <begin position="419"/>
        <end position="438"/>
    </location>
</feature>
<dbReference type="GO" id="GO:0016255">
    <property type="term" value="P:attachment of GPI anchor to protein"/>
    <property type="evidence" value="ECO:0007669"/>
    <property type="project" value="InterPro"/>
</dbReference>
<dbReference type="WBParaSite" id="jg10347">
    <property type="protein sequence ID" value="jg10347"/>
    <property type="gene ID" value="jg10347"/>
</dbReference>
<evidence type="ECO:0000313" key="3">
    <source>
        <dbReference type="WBParaSite" id="jg10347"/>
    </source>
</evidence>
<keyword evidence="1" id="KW-0472">Membrane</keyword>
<proteinExistence type="predicted"/>
<dbReference type="InterPro" id="IPR007245">
    <property type="entry name" value="PIG-T"/>
</dbReference>
<dbReference type="Proteomes" id="UP000887574">
    <property type="component" value="Unplaced"/>
</dbReference>
<keyword evidence="2" id="KW-1185">Reference proteome</keyword>
<accession>A0A915CLC4</accession>
<evidence type="ECO:0000313" key="2">
    <source>
        <dbReference type="Proteomes" id="UP000887574"/>
    </source>
</evidence>
<dbReference type="PANTHER" id="PTHR12959:SF11">
    <property type="entry name" value="GPI TRANSAMIDASE COMPONENT PIG-T"/>
    <property type="match status" value="1"/>
</dbReference>
<dbReference type="AlphaFoldDB" id="A0A915CLC4"/>
<evidence type="ECO:0000256" key="1">
    <source>
        <dbReference type="SAM" id="Phobius"/>
    </source>
</evidence>
<sequence>MWVKLEVLEVGCPLPSDNNIASRVDPFVGRQDKADVLIGSDVAVGKLDYKAVEGAGCLEPVQFTIQAESPASNEDSSLFVPWLLRTLFKEYSIEHFQLSLTQGFWRSNFGELNLLWKLLPALIFWSNLQETTVWMSDDESYPHFFPHFIPQPSSGNWRYGQLSQESVCSENLKSWKKFLPCKEKGLVSLLEPRQLLSSNFHSISIGAERQVSGNFIKWNLQFLAKTVHPTKKQDTEGLSVSGMFGREITSKCPVASFSNVHLHDKEKSNHVLSVHTFTKSLSQSGGTLSTRIENTQPKSLQVNFMQMVPWQLRLFLHTLQFSCLYQKHWLVQSIHKSHYSLAKDMQRPLLLELSVEVPADAVCRLEVDYQTAFLKITEYPADANSGVYVPGPVLTDLNGGVVVHGEPVLVLLPVPDFSMPFNVLCLVCTSIAIFYGNVLTTTTKLMKAEIKKERGGAKKLKLQIIKEKMIAFFGS</sequence>
<name>A0A915CLC4_9BILA</name>
<dbReference type="GO" id="GO:0042765">
    <property type="term" value="C:GPI-anchor transamidase complex"/>
    <property type="evidence" value="ECO:0007669"/>
    <property type="project" value="InterPro"/>
</dbReference>